<keyword evidence="3" id="KW-0539">Nucleus</keyword>
<dbReference type="Proteomes" id="UP000189513">
    <property type="component" value="Unassembled WGS sequence"/>
</dbReference>
<organism evidence="5 6">
    <name type="scientific">Cyberlindnera fabianii</name>
    <name type="common">Yeast</name>
    <name type="synonym">Hansenula fabianii</name>
    <dbReference type="NCBI Taxonomy" id="36022"/>
    <lineage>
        <taxon>Eukaryota</taxon>
        <taxon>Fungi</taxon>
        <taxon>Dikarya</taxon>
        <taxon>Ascomycota</taxon>
        <taxon>Saccharomycotina</taxon>
        <taxon>Saccharomycetes</taxon>
        <taxon>Phaffomycetales</taxon>
        <taxon>Phaffomycetaceae</taxon>
        <taxon>Cyberlindnera</taxon>
    </lineage>
</organism>
<protein>
    <submittedName>
        <fullName evidence="5">Protein mago nashi</fullName>
    </submittedName>
</protein>
<evidence type="ECO:0000313" key="5">
    <source>
        <dbReference type="EMBL" id="ONH68333.1"/>
    </source>
</evidence>
<dbReference type="InterPro" id="IPR036605">
    <property type="entry name" value="Mago_nashi_sf"/>
</dbReference>
<evidence type="ECO:0000256" key="2">
    <source>
        <dbReference type="ARBA" id="ARBA00009270"/>
    </source>
</evidence>
<comment type="caution">
    <text evidence="5">The sequence shown here is derived from an EMBL/GenBank/DDBJ whole genome shotgun (WGS) entry which is preliminary data.</text>
</comment>
<feature type="region of interest" description="Disordered" evidence="4">
    <location>
        <begin position="1"/>
        <end position="24"/>
    </location>
</feature>
<dbReference type="AlphaFoldDB" id="A0A1V2L907"/>
<keyword evidence="6" id="KW-1185">Reference proteome</keyword>
<dbReference type="GO" id="GO:0008380">
    <property type="term" value="P:RNA splicing"/>
    <property type="evidence" value="ECO:0007669"/>
    <property type="project" value="InterPro"/>
</dbReference>
<dbReference type="InterPro" id="IPR004023">
    <property type="entry name" value="Mago_nashi"/>
</dbReference>
<dbReference type="STRING" id="36022.A0A1V2L907"/>
<name>A0A1V2L907_CYBFA</name>
<dbReference type="GO" id="GO:0035145">
    <property type="term" value="C:exon-exon junction complex"/>
    <property type="evidence" value="ECO:0007669"/>
    <property type="project" value="InterPro"/>
</dbReference>
<dbReference type="SUPFAM" id="SSF89817">
    <property type="entry name" value="Mago nashi protein"/>
    <property type="match status" value="1"/>
</dbReference>
<proteinExistence type="inferred from homology"/>
<evidence type="ECO:0000256" key="1">
    <source>
        <dbReference type="ARBA" id="ARBA00004123"/>
    </source>
</evidence>
<dbReference type="VEuPathDB" id="FungiDB:BON22_2116"/>
<dbReference type="PANTHER" id="PTHR12638:SF0">
    <property type="entry name" value="MAGO HOMOLOG, EXON JUNCTION COMPLEX SUBUNIT-RELATED"/>
    <property type="match status" value="1"/>
</dbReference>
<dbReference type="EMBL" id="MPUK01000003">
    <property type="protein sequence ID" value="ONH68333.1"/>
    <property type="molecule type" value="Genomic_DNA"/>
</dbReference>
<comment type="subcellular location">
    <subcellularLocation>
        <location evidence="1">Nucleus</location>
    </subcellularLocation>
</comment>
<dbReference type="Gene3D" id="3.30.1560.10">
    <property type="entry name" value="Mago nashi"/>
    <property type="match status" value="1"/>
</dbReference>
<dbReference type="Pfam" id="PF02792">
    <property type="entry name" value="Mago_nashi"/>
    <property type="match status" value="1"/>
</dbReference>
<gene>
    <name evidence="5" type="ORF">BON22_2116</name>
</gene>
<reference evidence="6" key="1">
    <citation type="journal article" date="2017" name="Genome Announc.">
        <title>Genome sequences of Cyberlindnera fabianii 65, Pichia kudriavzevii 129, and Saccharomyces cerevisiae 131 isolated from fermented masau fruits in Zimbabwe.</title>
        <authorList>
            <person name="van Rijswijck I.M.H."/>
            <person name="Derks M.F.L."/>
            <person name="Abee T."/>
            <person name="de Ridder D."/>
            <person name="Smid E.J."/>
        </authorList>
    </citation>
    <scope>NUCLEOTIDE SEQUENCE [LARGE SCALE GENOMIC DNA]</scope>
    <source>
        <strain evidence="6">65</strain>
    </source>
</reference>
<dbReference type="OMA" id="VQDVKCF"/>
<evidence type="ECO:0000313" key="6">
    <source>
        <dbReference type="Proteomes" id="UP000189513"/>
    </source>
</evidence>
<dbReference type="FunFam" id="3.30.1560.10:FF:000001">
    <property type="entry name" value="Protein mago nashi homolog"/>
    <property type="match status" value="1"/>
</dbReference>
<evidence type="ECO:0000256" key="3">
    <source>
        <dbReference type="ARBA" id="ARBA00023242"/>
    </source>
</evidence>
<comment type="similarity">
    <text evidence="2">Belongs to the mago nashi family.</text>
</comment>
<evidence type="ECO:0000256" key="4">
    <source>
        <dbReference type="SAM" id="MobiDB-lite"/>
    </source>
</evidence>
<dbReference type="PANTHER" id="PTHR12638">
    <property type="entry name" value="PROTEIN MAGO NASHI HOMOLOG"/>
    <property type="match status" value="1"/>
</dbReference>
<sequence length="219" mass="24965">MDIEDTEKTGDLLPDEKEQLEGHSASLSQESDFFLKYYSGHQGQFGHEFLEFEVRLAPDGKSASVSYTNNTNYRREAIIRKQFAVSRTVAKELQRFVEEAEIMRETDKNWPTKNREGAQELTISMGGAHVRLATCKIGSLADVKNSADPDGLRAFYYFVQDVKAFMFSLISLHFKVRFQKSNNMHNNLLTYASDQTILRSVWPSSLTLSNSYKALVITK</sequence>
<feature type="compositionally biased region" description="Basic and acidic residues" evidence="4">
    <location>
        <begin position="1"/>
        <end position="21"/>
    </location>
</feature>
<accession>A0A1V2L907</accession>